<dbReference type="AlphaFoldDB" id="R7S8B3"/>
<accession>R7S8B3</accession>
<dbReference type="OMA" id="YESGMRD"/>
<evidence type="ECO:0000313" key="3">
    <source>
        <dbReference type="EMBL" id="EIW51935.1"/>
    </source>
</evidence>
<evidence type="ECO:0000313" key="4">
    <source>
        <dbReference type="Proteomes" id="UP000054317"/>
    </source>
</evidence>
<dbReference type="RefSeq" id="XP_008045057.1">
    <property type="nucleotide sequence ID" value="XM_008046866.1"/>
</dbReference>
<dbReference type="PROSITE" id="PS50097">
    <property type="entry name" value="BTB"/>
    <property type="match status" value="1"/>
</dbReference>
<dbReference type="Pfam" id="PF00651">
    <property type="entry name" value="BTB"/>
    <property type="match status" value="1"/>
</dbReference>
<organism evidence="3 4">
    <name type="scientific">Trametes versicolor (strain FP-101664)</name>
    <name type="common">White-rot fungus</name>
    <name type="synonym">Coriolus versicolor</name>
    <dbReference type="NCBI Taxonomy" id="717944"/>
    <lineage>
        <taxon>Eukaryota</taxon>
        <taxon>Fungi</taxon>
        <taxon>Dikarya</taxon>
        <taxon>Basidiomycota</taxon>
        <taxon>Agaricomycotina</taxon>
        <taxon>Agaricomycetes</taxon>
        <taxon>Polyporales</taxon>
        <taxon>Polyporaceae</taxon>
        <taxon>Trametes</taxon>
    </lineage>
</organism>
<dbReference type="KEGG" id="tvs:TRAVEDRAFT_53930"/>
<dbReference type="CDD" id="cd18186">
    <property type="entry name" value="BTB_POZ_ZBTB_KLHL-like"/>
    <property type="match status" value="1"/>
</dbReference>
<evidence type="ECO:0000259" key="2">
    <source>
        <dbReference type="PROSITE" id="PS50097"/>
    </source>
</evidence>
<dbReference type="InterPro" id="IPR011333">
    <property type="entry name" value="SKP1/BTB/POZ_sf"/>
</dbReference>
<feature type="compositionally biased region" description="Basic and acidic residues" evidence="1">
    <location>
        <begin position="50"/>
        <end position="66"/>
    </location>
</feature>
<keyword evidence="4" id="KW-1185">Reference proteome</keyword>
<feature type="domain" description="BTB" evidence="2">
    <location>
        <begin position="93"/>
        <end position="157"/>
    </location>
</feature>
<sequence>MSSGSAQSDSSSDESASSESELDDTHDQPANASPTAQSTTRHKRKASVSHVDDSSEPTKVKKVKQEETEDTVAHLNIDDIPVVIHDDLWYPDGNVILLVEGSAFKLYKARLARYSSVLDVLFKEDGKQVAEYENSPCYRLSDIAYNDFIVFLEVLETPFKYTNVFPQQDAAVSILKVSRLLDCSMARDLALSMLRKLWPDDRPLLAVPSKCKYSDALVVLKASRDYAVPSLRKRAFYELLRSAAFWKAVADDRRALGLADADVFALFGAREALQQQCSTLIFKRPSRGSDWCPMRFAEGNRCNPPYKKPHLRKAFWRSDVIQSGDYESGMRDPIGWLGVMMNKHDTLTGQGWCEMCFQERRTAWMGARTSWWAMLDKWFDLA</sequence>
<dbReference type="InterPro" id="IPR000210">
    <property type="entry name" value="BTB/POZ_dom"/>
</dbReference>
<dbReference type="Gene3D" id="3.30.710.10">
    <property type="entry name" value="Potassium Channel Kv1.1, Chain A"/>
    <property type="match status" value="1"/>
</dbReference>
<name>R7S8B3_TRAVS</name>
<evidence type="ECO:0000256" key="1">
    <source>
        <dbReference type="SAM" id="MobiDB-lite"/>
    </source>
</evidence>
<dbReference type="GeneID" id="19417267"/>
<dbReference type="OrthoDB" id="2758621at2759"/>
<protein>
    <recommendedName>
        <fullName evidence="2">BTB domain-containing protein</fullName>
    </recommendedName>
</protein>
<dbReference type="SUPFAM" id="SSF54695">
    <property type="entry name" value="POZ domain"/>
    <property type="match status" value="1"/>
</dbReference>
<proteinExistence type="predicted"/>
<dbReference type="Proteomes" id="UP000054317">
    <property type="component" value="Unassembled WGS sequence"/>
</dbReference>
<gene>
    <name evidence="3" type="ORF">TRAVEDRAFT_53930</name>
</gene>
<reference evidence="4" key="1">
    <citation type="journal article" date="2012" name="Science">
        <title>The Paleozoic origin of enzymatic lignin decomposition reconstructed from 31 fungal genomes.</title>
        <authorList>
            <person name="Floudas D."/>
            <person name="Binder M."/>
            <person name="Riley R."/>
            <person name="Barry K."/>
            <person name="Blanchette R.A."/>
            <person name="Henrissat B."/>
            <person name="Martinez A.T."/>
            <person name="Otillar R."/>
            <person name="Spatafora J.W."/>
            <person name="Yadav J.S."/>
            <person name="Aerts A."/>
            <person name="Benoit I."/>
            <person name="Boyd A."/>
            <person name="Carlson A."/>
            <person name="Copeland A."/>
            <person name="Coutinho P.M."/>
            <person name="de Vries R.P."/>
            <person name="Ferreira P."/>
            <person name="Findley K."/>
            <person name="Foster B."/>
            <person name="Gaskell J."/>
            <person name="Glotzer D."/>
            <person name="Gorecki P."/>
            <person name="Heitman J."/>
            <person name="Hesse C."/>
            <person name="Hori C."/>
            <person name="Igarashi K."/>
            <person name="Jurgens J.A."/>
            <person name="Kallen N."/>
            <person name="Kersten P."/>
            <person name="Kohler A."/>
            <person name="Kuees U."/>
            <person name="Kumar T.K.A."/>
            <person name="Kuo A."/>
            <person name="LaButti K."/>
            <person name="Larrondo L.F."/>
            <person name="Lindquist E."/>
            <person name="Ling A."/>
            <person name="Lombard V."/>
            <person name="Lucas S."/>
            <person name="Lundell T."/>
            <person name="Martin R."/>
            <person name="McLaughlin D.J."/>
            <person name="Morgenstern I."/>
            <person name="Morin E."/>
            <person name="Murat C."/>
            <person name="Nagy L.G."/>
            <person name="Nolan M."/>
            <person name="Ohm R.A."/>
            <person name="Patyshakuliyeva A."/>
            <person name="Rokas A."/>
            <person name="Ruiz-Duenas F.J."/>
            <person name="Sabat G."/>
            <person name="Salamov A."/>
            <person name="Samejima M."/>
            <person name="Schmutz J."/>
            <person name="Slot J.C."/>
            <person name="St John F."/>
            <person name="Stenlid J."/>
            <person name="Sun H."/>
            <person name="Sun S."/>
            <person name="Syed K."/>
            <person name="Tsang A."/>
            <person name="Wiebenga A."/>
            <person name="Young D."/>
            <person name="Pisabarro A."/>
            <person name="Eastwood D.C."/>
            <person name="Martin F."/>
            <person name="Cullen D."/>
            <person name="Grigoriev I.V."/>
            <person name="Hibbett D.S."/>
        </authorList>
    </citation>
    <scope>NUCLEOTIDE SEQUENCE [LARGE SCALE GENOMIC DNA]</scope>
    <source>
        <strain evidence="4">FP-101664</strain>
    </source>
</reference>
<feature type="compositionally biased region" description="Polar residues" evidence="1">
    <location>
        <begin position="28"/>
        <end position="39"/>
    </location>
</feature>
<dbReference type="SMART" id="SM00225">
    <property type="entry name" value="BTB"/>
    <property type="match status" value="1"/>
</dbReference>
<dbReference type="EMBL" id="JH711797">
    <property type="protein sequence ID" value="EIW51935.1"/>
    <property type="molecule type" value="Genomic_DNA"/>
</dbReference>
<feature type="region of interest" description="Disordered" evidence="1">
    <location>
        <begin position="1"/>
        <end position="68"/>
    </location>
</feature>
<feature type="compositionally biased region" description="Low complexity" evidence="1">
    <location>
        <begin position="1"/>
        <end position="19"/>
    </location>
</feature>